<feature type="domain" description="Aminotransferase class V" evidence="11">
    <location>
        <begin position="8"/>
        <end position="373"/>
    </location>
</feature>
<evidence type="ECO:0000259" key="11">
    <source>
        <dbReference type="Pfam" id="PF00266"/>
    </source>
</evidence>
<dbReference type="STRING" id="217511.GCA_001463845_00166"/>
<keyword evidence="5 12" id="KW-0808">Transferase</keyword>
<dbReference type="SUPFAM" id="SSF53383">
    <property type="entry name" value="PLP-dependent transferases"/>
    <property type="match status" value="1"/>
</dbReference>
<dbReference type="PANTHER" id="PTHR11601:SF34">
    <property type="entry name" value="CYSTEINE DESULFURASE"/>
    <property type="match status" value="1"/>
</dbReference>
<sequence length="396" mass="41893">MAGAPTRIYLDCNATWPLRPEAREAMVAALDSANPSSVHTEGRAARALVEDARRAVADLVGANPGEVTFTSGASEAANMALTPDWLIDGKPRNHNALAVLESDHSVFLEGGRFEASNVTALSVDRDGLLRTDALYRWLDDVGDNAAILAIGLANSETGVVQDICKIAETLRGRDIRLVVDAAQYAGRLPLDFDHCPADAILLSSHKLGGPKGIGAIVLKSTSTRPFPLIRGGGQEKGRRSGTEPVPEIAGFGVAVRAASFELRNDDGRMVRLRDLVDRSVLQRSPKTIVLGKAVTRLPNTSAYLTPGLKSETAQIALDLAGLAVSAGSACSSGKVGRSHVVSTMAAAGLDIDPADGAVRVSFSRETSEPELMRFVDEYVRLATKTESKPQNIDHAA</sequence>
<dbReference type="InterPro" id="IPR015422">
    <property type="entry name" value="PyrdxlP-dep_Trfase_small"/>
</dbReference>
<evidence type="ECO:0000313" key="12">
    <source>
        <dbReference type="EMBL" id="EAU42558.1"/>
    </source>
</evidence>
<evidence type="ECO:0000256" key="1">
    <source>
        <dbReference type="ARBA" id="ARBA00001933"/>
    </source>
</evidence>
<dbReference type="Gene3D" id="1.10.260.50">
    <property type="match status" value="1"/>
</dbReference>
<dbReference type="PIRSF" id="PIRSF005572">
    <property type="entry name" value="NifS"/>
    <property type="match status" value="1"/>
</dbReference>
<dbReference type="PANTHER" id="PTHR11601">
    <property type="entry name" value="CYSTEINE DESULFURYLASE FAMILY MEMBER"/>
    <property type="match status" value="1"/>
</dbReference>
<dbReference type="AlphaFoldDB" id="Q0G706"/>
<gene>
    <name evidence="12" type="ORF">FP2506_06951</name>
</gene>
<dbReference type="EMBL" id="AATP01000001">
    <property type="protein sequence ID" value="EAU42558.1"/>
    <property type="molecule type" value="Genomic_DNA"/>
</dbReference>
<evidence type="ECO:0000256" key="9">
    <source>
        <dbReference type="ARBA" id="ARBA00023014"/>
    </source>
</evidence>
<comment type="catalytic activity">
    <reaction evidence="10">
        <text>(sulfur carrier)-H + L-cysteine = (sulfur carrier)-SH + L-alanine</text>
        <dbReference type="Rhea" id="RHEA:43892"/>
        <dbReference type="Rhea" id="RHEA-COMP:14737"/>
        <dbReference type="Rhea" id="RHEA-COMP:14739"/>
        <dbReference type="ChEBI" id="CHEBI:29917"/>
        <dbReference type="ChEBI" id="CHEBI:35235"/>
        <dbReference type="ChEBI" id="CHEBI:57972"/>
        <dbReference type="ChEBI" id="CHEBI:64428"/>
        <dbReference type="EC" id="2.8.1.7"/>
    </reaction>
</comment>
<evidence type="ECO:0000256" key="7">
    <source>
        <dbReference type="ARBA" id="ARBA00022898"/>
    </source>
</evidence>
<dbReference type="InterPro" id="IPR016454">
    <property type="entry name" value="Cysteine_dSase"/>
</dbReference>
<dbReference type="GO" id="GO:0046872">
    <property type="term" value="F:metal ion binding"/>
    <property type="evidence" value="ECO:0007669"/>
    <property type="project" value="UniProtKB-KW"/>
</dbReference>
<keyword evidence="8" id="KW-0408">Iron</keyword>
<protein>
    <recommendedName>
        <fullName evidence="4">Cysteine desulfurase</fullName>
    </recommendedName>
</protein>
<dbReference type="GO" id="GO:0031071">
    <property type="term" value="F:cysteine desulfurase activity"/>
    <property type="evidence" value="ECO:0007669"/>
    <property type="project" value="UniProtKB-EC"/>
</dbReference>
<dbReference type="HOGENOM" id="CLU_003433_0_0_5"/>
<dbReference type="GO" id="GO:0008483">
    <property type="term" value="F:transaminase activity"/>
    <property type="evidence" value="ECO:0007669"/>
    <property type="project" value="UniProtKB-KW"/>
</dbReference>
<comment type="cofactor">
    <cofactor evidence="1">
        <name>pyridoxal 5'-phosphate</name>
        <dbReference type="ChEBI" id="CHEBI:597326"/>
    </cofactor>
</comment>
<dbReference type="InterPro" id="IPR000192">
    <property type="entry name" value="Aminotrans_V_dom"/>
</dbReference>
<accession>Q0G706</accession>
<keyword evidence="7" id="KW-0663">Pyridoxal phosphate</keyword>
<comment type="caution">
    <text evidence="12">The sequence shown here is derived from an EMBL/GenBank/DDBJ whole genome shotgun (WGS) entry which is preliminary data.</text>
</comment>
<keyword evidence="9" id="KW-0411">Iron-sulfur</keyword>
<evidence type="ECO:0000256" key="8">
    <source>
        <dbReference type="ARBA" id="ARBA00023004"/>
    </source>
</evidence>
<evidence type="ECO:0000256" key="5">
    <source>
        <dbReference type="ARBA" id="ARBA00022679"/>
    </source>
</evidence>
<dbReference type="eggNOG" id="COG1104">
    <property type="taxonomic scope" value="Bacteria"/>
</dbReference>
<comment type="function">
    <text evidence="2">Catalyzes the removal of elemental sulfur atoms from cysteine to produce alanine. Seems to participate in the biosynthesis of the nitrogenase metalloclusters by providing the inorganic sulfur required for the Fe-S core formation.</text>
</comment>
<evidence type="ECO:0000256" key="4">
    <source>
        <dbReference type="ARBA" id="ARBA00013558"/>
    </source>
</evidence>
<evidence type="ECO:0000256" key="10">
    <source>
        <dbReference type="ARBA" id="ARBA00050776"/>
    </source>
</evidence>
<evidence type="ECO:0000256" key="2">
    <source>
        <dbReference type="ARBA" id="ARBA00003120"/>
    </source>
</evidence>
<dbReference type="Gene3D" id="3.40.640.10">
    <property type="entry name" value="Type I PLP-dependent aspartate aminotransferase-like (Major domain)"/>
    <property type="match status" value="1"/>
</dbReference>
<keyword evidence="12" id="KW-0032">Aminotransferase</keyword>
<dbReference type="Pfam" id="PF00266">
    <property type="entry name" value="Aminotran_5"/>
    <property type="match status" value="1"/>
</dbReference>
<dbReference type="RefSeq" id="WP_007066532.1">
    <property type="nucleotide sequence ID" value="NZ_DS022272.1"/>
</dbReference>
<evidence type="ECO:0000256" key="3">
    <source>
        <dbReference type="ARBA" id="ARBA00006490"/>
    </source>
</evidence>
<dbReference type="InterPro" id="IPR015424">
    <property type="entry name" value="PyrdxlP-dep_Trfase"/>
</dbReference>
<reference evidence="12 13" key="1">
    <citation type="journal article" date="2010" name="J. Bacteriol.">
        <title>Genome sequence of Fulvimarina pelagi HTCC2506T, a Mn(II)-oxidizing alphaproteobacterium possessing an aerobic anoxygenic photosynthetic gene cluster and Xanthorhodopsin.</title>
        <authorList>
            <person name="Kang I."/>
            <person name="Oh H.M."/>
            <person name="Lim S.I."/>
            <person name="Ferriera S."/>
            <person name="Giovannoni S.J."/>
            <person name="Cho J.C."/>
        </authorList>
    </citation>
    <scope>NUCLEOTIDE SEQUENCE [LARGE SCALE GENOMIC DNA]</scope>
    <source>
        <strain evidence="12 13">HTCC2506</strain>
    </source>
</reference>
<evidence type="ECO:0000313" key="13">
    <source>
        <dbReference type="Proteomes" id="UP000004310"/>
    </source>
</evidence>
<dbReference type="Gene3D" id="3.90.1150.10">
    <property type="entry name" value="Aspartate Aminotransferase, domain 1"/>
    <property type="match status" value="1"/>
</dbReference>
<name>Q0G706_9HYPH</name>
<evidence type="ECO:0000256" key="6">
    <source>
        <dbReference type="ARBA" id="ARBA00022723"/>
    </source>
</evidence>
<dbReference type="InterPro" id="IPR015421">
    <property type="entry name" value="PyrdxlP-dep_Trfase_major"/>
</dbReference>
<dbReference type="GO" id="GO:0051536">
    <property type="term" value="F:iron-sulfur cluster binding"/>
    <property type="evidence" value="ECO:0007669"/>
    <property type="project" value="UniProtKB-KW"/>
</dbReference>
<proteinExistence type="inferred from homology"/>
<organism evidence="12 13">
    <name type="scientific">Fulvimarina pelagi HTCC2506</name>
    <dbReference type="NCBI Taxonomy" id="314231"/>
    <lineage>
        <taxon>Bacteria</taxon>
        <taxon>Pseudomonadati</taxon>
        <taxon>Pseudomonadota</taxon>
        <taxon>Alphaproteobacteria</taxon>
        <taxon>Hyphomicrobiales</taxon>
        <taxon>Aurantimonadaceae</taxon>
        <taxon>Fulvimarina</taxon>
    </lineage>
</organism>
<keyword evidence="6" id="KW-0479">Metal-binding</keyword>
<keyword evidence="13" id="KW-1185">Reference proteome</keyword>
<comment type="similarity">
    <text evidence="3">Belongs to the class-V pyridoxal-phosphate-dependent aminotransferase family. NifS/IscS subfamily.</text>
</comment>
<dbReference type="Proteomes" id="UP000004310">
    <property type="component" value="Unassembled WGS sequence"/>
</dbReference>